<evidence type="ECO:0000256" key="6">
    <source>
        <dbReference type="ARBA" id="ARBA00022908"/>
    </source>
</evidence>
<keyword evidence="15" id="KW-1185">Reference proteome</keyword>
<evidence type="ECO:0000256" key="4">
    <source>
        <dbReference type="ARBA" id="ARBA00022618"/>
    </source>
</evidence>
<feature type="active site" evidence="10">
    <location>
        <position position="150"/>
    </location>
</feature>
<dbReference type="EMBL" id="LN885086">
    <property type="protein sequence ID" value="CUQ66047.1"/>
    <property type="molecule type" value="Genomic_DNA"/>
</dbReference>
<keyword evidence="3 10" id="KW-0963">Cytoplasm</keyword>
<keyword evidence="9 10" id="KW-0131">Cell cycle</keyword>
<evidence type="ECO:0000256" key="10">
    <source>
        <dbReference type="HAMAP-Rule" id="MF_01808"/>
    </source>
</evidence>
<dbReference type="PANTHER" id="PTHR30349:SF77">
    <property type="entry name" value="TYROSINE RECOMBINASE XERC"/>
    <property type="match status" value="1"/>
</dbReference>
<evidence type="ECO:0000259" key="12">
    <source>
        <dbReference type="PROSITE" id="PS51898"/>
    </source>
</evidence>
<keyword evidence="5 10" id="KW-0159">Chromosome partition</keyword>
<dbReference type="NCBIfam" id="NF001399">
    <property type="entry name" value="PRK00283.1"/>
    <property type="match status" value="1"/>
</dbReference>
<comment type="subcellular location">
    <subcellularLocation>
        <location evidence="1 10">Cytoplasm</location>
    </subcellularLocation>
</comment>
<dbReference type="InterPro" id="IPR011010">
    <property type="entry name" value="DNA_brk_join_enz"/>
</dbReference>
<dbReference type="Pfam" id="PF00589">
    <property type="entry name" value="Phage_integrase"/>
    <property type="match status" value="1"/>
</dbReference>
<gene>
    <name evidence="10 14" type="primary">xerC</name>
    <name evidence="14" type="ORF">NITINOP_1072</name>
</gene>
<dbReference type="InterPro" id="IPR044068">
    <property type="entry name" value="CB"/>
</dbReference>
<dbReference type="Gene3D" id="1.10.150.130">
    <property type="match status" value="1"/>
</dbReference>
<dbReference type="NCBIfam" id="TIGR02224">
    <property type="entry name" value="recomb_XerC"/>
    <property type="match status" value="1"/>
</dbReference>
<dbReference type="OrthoDB" id="9801717at2"/>
<evidence type="ECO:0000256" key="5">
    <source>
        <dbReference type="ARBA" id="ARBA00022829"/>
    </source>
</evidence>
<evidence type="ECO:0000313" key="14">
    <source>
        <dbReference type="EMBL" id="CUQ66047.1"/>
    </source>
</evidence>
<feature type="domain" description="Tyr recombinase" evidence="12">
    <location>
        <begin position="110"/>
        <end position="292"/>
    </location>
</feature>
<feature type="active site" evidence="10">
    <location>
        <position position="244"/>
    </location>
</feature>
<dbReference type="GO" id="GO:0006313">
    <property type="term" value="P:DNA transposition"/>
    <property type="evidence" value="ECO:0007669"/>
    <property type="project" value="UniProtKB-UniRule"/>
</dbReference>
<feature type="active site" evidence="10">
    <location>
        <position position="247"/>
    </location>
</feature>
<dbReference type="InterPro" id="IPR023009">
    <property type="entry name" value="Tyrosine_recombinase_XerC/XerD"/>
</dbReference>
<evidence type="ECO:0000256" key="7">
    <source>
        <dbReference type="ARBA" id="ARBA00023125"/>
    </source>
</evidence>
<organism evidence="14 15">
    <name type="scientific">Candidatus Nitrospira inopinata</name>
    <dbReference type="NCBI Taxonomy" id="1715989"/>
    <lineage>
        <taxon>Bacteria</taxon>
        <taxon>Pseudomonadati</taxon>
        <taxon>Nitrospirota</taxon>
        <taxon>Nitrospiria</taxon>
        <taxon>Nitrospirales</taxon>
        <taxon>Nitrospiraceae</taxon>
        <taxon>Nitrospira</taxon>
    </lineage>
</organism>
<keyword evidence="8 10" id="KW-0233">DNA recombination</keyword>
<dbReference type="PANTHER" id="PTHR30349">
    <property type="entry name" value="PHAGE INTEGRASE-RELATED"/>
    <property type="match status" value="1"/>
</dbReference>
<dbReference type="GO" id="GO:0009037">
    <property type="term" value="F:tyrosine-based site-specific recombinase activity"/>
    <property type="evidence" value="ECO:0007669"/>
    <property type="project" value="UniProtKB-UniRule"/>
</dbReference>
<comment type="function">
    <text evidence="10">Site-specific tyrosine recombinase, which acts by catalyzing the cutting and rejoining of the recombining DNA molecules. The XerC-XerD complex is essential to convert dimers of the bacterial chromosome into monomers to permit their segregation at cell division. It also contributes to the segregational stability of plasmids.</text>
</comment>
<evidence type="ECO:0000313" key="15">
    <source>
        <dbReference type="Proteomes" id="UP000066284"/>
    </source>
</evidence>
<dbReference type="Gene3D" id="1.10.443.10">
    <property type="entry name" value="Intergrase catalytic core"/>
    <property type="match status" value="1"/>
</dbReference>
<dbReference type="PROSITE" id="PS51900">
    <property type="entry name" value="CB"/>
    <property type="match status" value="1"/>
</dbReference>
<comment type="subunit">
    <text evidence="10">Forms a cyclic heterotetrameric complex composed of two molecules of XerC and two molecules of XerD.</text>
</comment>
<dbReference type="GO" id="GO:0007059">
    <property type="term" value="P:chromosome segregation"/>
    <property type="evidence" value="ECO:0007669"/>
    <property type="project" value="UniProtKB-UniRule"/>
</dbReference>
<evidence type="ECO:0000256" key="3">
    <source>
        <dbReference type="ARBA" id="ARBA00022490"/>
    </source>
</evidence>
<dbReference type="GO" id="GO:0003677">
    <property type="term" value="F:DNA binding"/>
    <property type="evidence" value="ECO:0007669"/>
    <property type="project" value="UniProtKB-UniRule"/>
</dbReference>
<dbReference type="GO" id="GO:0051301">
    <property type="term" value="P:cell division"/>
    <property type="evidence" value="ECO:0007669"/>
    <property type="project" value="UniProtKB-UniRule"/>
</dbReference>
<evidence type="ECO:0000259" key="13">
    <source>
        <dbReference type="PROSITE" id="PS51900"/>
    </source>
</evidence>
<accession>A0A0S4KQL1</accession>
<dbReference type="SUPFAM" id="SSF56349">
    <property type="entry name" value="DNA breaking-rejoining enzymes"/>
    <property type="match status" value="1"/>
</dbReference>
<sequence>MEDQIRAFMRFLEGERNASAETVRSYSSDLRQLSAFLRKSGEGGHPITPARVTTDDIRRYLHWLDRHGEKASSLARKLASIRSFYRFLIGRGLVSANPAEDIRSPKLPKPLPRVLTKDDADSLMEIPDERSWFSLRDRALLETLYSTGARVSEVVGMNWSDLDSVEGLVRVRGKGAKERIVPIGEVALLAIQRYRDALPATVARCESSAPVFVNHRGGRLTTRSVARLVTRYSGRLAGGAVSPHALRHSCATHLLDEGADLRSIQEMLGHASLSTTQKYTHLAADQLAAVYDRAHPRARLSIDDLRQNEQEPS</sequence>
<dbReference type="InterPro" id="IPR050090">
    <property type="entry name" value="Tyrosine_recombinase_XerCD"/>
</dbReference>
<dbReference type="PROSITE" id="PS51898">
    <property type="entry name" value="TYR_RECOMBINASE"/>
    <property type="match status" value="1"/>
</dbReference>
<protein>
    <recommendedName>
        <fullName evidence="10 11">Tyrosine recombinase XerC</fullName>
    </recommendedName>
</protein>
<evidence type="ECO:0000256" key="11">
    <source>
        <dbReference type="NCBIfam" id="TIGR02224"/>
    </source>
</evidence>
<keyword evidence="4 10" id="KW-0132">Cell division</keyword>
<proteinExistence type="inferred from homology"/>
<dbReference type="InterPro" id="IPR002104">
    <property type="entry name" value="Integrase_catalytic"/>
</dbReference>
<dbReference type="RefSeq" id="WP_062483811.1">
    <property type="nucleotide sequence ID" value="NZ_LN885086.1"/>
</dbReference>
<dbReference type="Pfam" id="PF02899">
    <property type="entry name" value="Phage_int_SAM_1"/>
    <property type="match status" value="1"/>
</dbReference>
<feature type="domain" description="Core-binding (CB)" evidence="13">
    <location>
        <begin position="1"/>
        <end position="89"/>
    </location>
</feature>
<dbReference type="InterPro" id="IPR010998">
    <property type="entry name" value="Integrase_recombinase_N"/>
</dbReference>
<evidence type="ECO:0000256" key="8">
    <source>
        <dbReference type="ARBA" id="ARBA00023172"/>
    </source>
</evidence>
<feature type="active site" evidence="10">
    <location>
        <position position="270"/>
    </location>
</feature>
<keyword evidence="7 10" id="KW-0238">DNA-binding</keyword>
<dbReference type="InterPro" id="IPR013762">
    <property type="entry name" value="Integrase-like_cat_sf"/>
</dbReference>
<feature type="active site" description="O-(3'-phospho-DNA)-tyrosine intermediate" evidence="10">
    <location>
        <position position="279"/>
    </location>
</feature>
<dbReference type="KEGG" id="nio:NITINOP_1072"/>
<evidence type="ECO:0000256" key="2">
    <source>
        <dbReference type="ARBA" id="ARBA00006657"/>
    </source>
</evidence>
<dbReference type="HAMAP" id="MF_01808">
    <property type="entry name" value="Recomb_XerC_XerD"/>
    <property type="match status" value="1"/>
</dbReference>
<comment type="similarity">
    <text evidence="2 10">Belongs to the 'phage' integrase family. XerC subfamily.</text>
</comment>
<dbReference type="AlphaFoldDB" id="A0A0S4KQL1"/>
<evidence type="ECO:0000256" key="9">
    <source>
        <dbReference type="ARBA" id="ARBA00023306"/>
    </source>
</evidence>
<keyword evidence="6 10" id="KW-0229">DNA integration</keyword>
<dbReference type="Proteomes" id="UP000066284">
    <property type="component" value="Chromosome 1"/>
</dbReference>
<dbReference type="CDD" id="cd00798">
    <property type="entry name" value="INT_XerDC_C"/>
    <property type="match status" value="1"/>
</dbReference>
<dbReference type="STRING" id="1715989.NITINOP_1072"/>
<dbReference type="InterPro" id="IPR004107">
    <property type="entry name" value="Integrase_SAM-like_N"/>
</dbReference>
<dbReference type="InterPro" id="IPR011931">
    <property type="entry name" value="Recomb_XerC"/>
</dbReference>
<feature type="active site" evidence="10">
    <location>
        <position position="174"/>
    </location>
</feature>
<evidence type="ECO:0000256" key="1">
    <source>
        <dbReference type="ARBA" id="ARBA00004496"/>
    </source>
</evidence>
<reference evidence="15" key="1">
    <citation type="submission" date="2015-09" db="EMBL/GenBank/DDBJ databases">
        <authorList>
            <person name="Daims H."/>
        </authorList>
    </citation>
    <scope>NUCLEOTIDE SEQUENCE [LARGE SCALE GENOMIC DNA]</scope>
</reference>
<name>A0A0S4KQL1_9BACT</name>
<dbReference type="GO" id="GO:0005737">
    <property type="term" value="C:cytoplasm"/>
    <property type="evidence" value="ECO:0007669"/>
    <property type="project" value="UniProtKB-SubCell"/>
</dbReference>